<organism evidence="1 2">
    <name type="scientific">Streptomyces spororaveus</name>
    <dbReference type="NCBI Taxonomy" id="284039"/>
    <lineage>
        <taxon>Bacteria</taxon>
        <taxon>Bacillati</taxon>
        <taxon>Actinomycetota</taxon>
        <taxon>Actinomycetes</taxon>
        <taxon>Kitasatosporales</taxon>
        <taxon>Streptomycetaceae</taxon>
        <taxon>Streptomyces</taxon>
    </lineage>
</organism>
<proteinExistence type="predicted"/>
<accession>A0ABQ3T7B2</accession>
<name>A0ABQ3T7B2_9ACTN</name>
<sequence length="79" mass="9095">MARTTFPDDLLQTQIRVIRAYAALAKERSTRGTTALRRQLIQELRDLYAHPYWTEPGHSYAALVELRREARALAWVVAA</sequence>
<protein>
    <submittedName>
        <fullName evidence="1">Uncharacterized protein</fullName>
    </submittedName>
</protein>
<dbReference type="Proteomes" id="UP000608522">
    <property type="component" value="Unassembled WGS sequence"/>
</dbReference>
<evidence type="ECO:0000313" key="1">
    <source>
        <dbReference type="EMBL" id="GHI76278.1"/>
    </source>
</evidence>
<keyword evidence="2" id="KW-1185">Reference proteome</keyword>
<dbReference type="RefSeq" id="WP_202198498.1">
    <property type="nucleotide sequence ID" value="NZ_BAAATO010000006.1"/>
</dbReference>
<dbReference type="EMBL" id="BNED01000005">
    <property type="protein sequence ID" value="GHI76278.1"/>
    <property type="molecule type" value="Genomic_DNA"/>
</dbReference>
<evidence type="ECO:0000313" key="2">
    <source>
        <dbReference type="Proteomes" id="UP000608522"/>
    </source>
</evidence>
<gene>
    <name evidence="1" type="ORF">Sspor_18390</name>
</gene>
<reference evidence="2" key="1">
    <citation type="submission" date="2023-07" db="EMBL/GenBank/DDBJ databases">
        <title>Whole genome shotgun sequence of Streptomyces spororaveus NBRC 15456.</title>
        <authorList>
            <person name="Komaki H."/>
            <person name="Tamura T."/>
        </authorList>
    </citation>
    <scope>NUCLEOTIDE SEQUENCE [LARGE SCALE GENOMIC DNA]</scope>
    <source>
        <strain evidence="2">NBRC 15456</strain>
    </source>
</reference>
<comment type="caution">
    <text evidence="1">The sequence shown here is derived from an EMBL/GenBank/DDBJ whole genome shotgun (WGS) entry which is preliminary data.</text>
</comment>